<evidence type="ECO:0000256" key="6">
    <source>
        <dbReference type="ARBA" id="ARBA00023141"/>
    </source>
</evidence>
<dbReference type="GO" id="GO:0000287">
    <property type="term" value="F:magnesium ion binding"/>
    <property type="evidence" value="ECO:0007669"/>
    <property type="project" value="UniProtKB-UniRule"/>
</dbReference>
<keyword evidence="5 9" id="KW-0822">Tryptophan biosynthesis</keyword>
<dbReference type="GO" id="GO:0005829">
    <property type="term" value="C:cytosol"/>
    <property type="evidence" value="ECO:0007669"/>
    <property type="project" value="TreeGrafter"/>
</dbReference>
<feature type="binding site" evidence="9">
    <location>
        <begin position="85"/>
        <end position="86"/>
    </location>
    <ligand>
        <name>5-phospho-alpha-D-ribose 1-diphosphate</name>
        <dbReference type="ChEBI" id="CHEBI:58017"/>
    </ligand>
</feature>
<feature type="domain" description="Glycosyl transferase family 3" evidence="10">
    <location>
        <begin position="77"/>
        <end position="325"/>
    </location>
</feature>
<evidence type="ECO:0000256" key="4">
    <source>
        <dbReference type="ARBA" id="ARBA00022679"/>
    </source>
</evidence>
<evidence type="ECO:0000256" key="2">
    <source>
        <dbReference type="ARBA" id="ARBA00022605"/>
    </source>
</evidence>
<dbReference type="NCBIfam" id="TIGR01245">
    <property type="entry name" value="trpD"/>
    <property type="match status" value="1"/>
</dbReference>
<keyword evidence="2 9" id="KW-0028">Amino-acid biosynthesis</keyword>
<dbReference type="GO" id="GO:0000162">
    <property type="term" value="P:L-tryptophan biosynthetic process"/>
    <property type="evidence" value="ECO:0007669"/>
    <property type="project" value="UniProtKB-UniRule"/>
</dbReference>
<dbReference type="UniPathway" id="UPA00035">
    <property type="reaction ID" value="UER00041"/>
</dbReference>
<reference evidence="12 13" key="1">
    <citation type="submission" date="2018-01" db="EMBL/GenBank/DDBJ databases">
        <title>Genome Sequencing and Assembly of Anaerobacter polyendosporus strain CT4.</title>
        <authorList>
            <person name="Tachaapaikoon C."/>
            <person name="Sutheeworapong S."/>
            <person name="Jenjaroenpun P."/>
            <person name="Wongsurawat T."/>
            <person name="Nookeaw I."/>
            <person name="Cheawchanlertfa P."/>
            <person name="Kosugi A."/>
            <person name="Cheevadhanarak S."/>
            <person name="Ratanakhanokchai K."/>
        </authorList>
    </citation>
    <scope>NUCLEOTIDE SEQUENCE [LARGE SCALE GENOMIC DNA]</scope>
    <source>
        <strain evidence="12 13">CT4</strain>
    </source>
</reference>
<keyword evidence="13" id="KW-1185">Reference proteome</keyword>
<dbReference type="HAMAP" id="MF_00211">
    <property type="entry name" value="TrpD"/>
    <property type="match status" value="1"/>
</dbReference>
<proteinExistence type="inferred from homology"/>
<dbReference type="EC" id="2.4.2.18" evidence="9"/>
<sequence>MKAEFQSALRKVIINENLSFEEAYEANKYILSGEAEEGEIGAFLAALKTKGEHPQEIAGMAKAMRELSSIDFDIEDSFDNCGTGGDYSNSFNISTTSAFVLAGAGVKVAKHGNRSISSKCGSADLLAELGVNIEIQKEKLKKLIEEVGIAFLYAPAMHPRMKYVMKVRKALGIPTVYNILGPLTNPLNPSNQLIGVYKKELVKDLCEALKLLGKKRALVINGDNRLDEGTLDGDNYCAFLVNGEVKEMLIKSSDYGIDRIGLEHLAGGDAKENSRITLSILNGEKSTYREAVVFNSALGLFASGVCEDIKSGIDMAKDILDSGKAKRKLESLIEESNRI</sequence>
<evidence type="ECO:0000256" key="1">
    <source>
        <dbReference type="ARBA" id="ARBA00004907"/>
    </source>
</evidence>
<keyword evidence="9" id="KW-0479">Metal-binding</keyword>
<organism evidence="12 13">
    <name type="scientific">Clostridium manihotivorum</name>
    <dbReference type="NCBI Taxonomy" id="2320868"/>
    <lineage>
        <taxon>Bacteria</taxon>
        <taxon>Bacillati</taxon>
        <taxon>Bacillota</taxon>
        <taxon>Clostridia</taxon>
        <taxon>Eubacteriales</taxon>
        <taxon>Clostridiaceae</taxon>
        <taxon>Clostridium</taxon>
    </lineage>
</organism>
<dbReference type="FunFam" id="3.40.1030.10:FF:000002">
    <property type="entry name" value="Anthranilate phosphoribosyltransferase"/>
    <property type="match status" value="1"/>
</dbReference>
<comment type="catalytic activity">
    <reaction evidence="7 9">
        <text>N-(5-phospho-beta-D-ribosyl)anthranilate + diphosphate = 5-phospho-alpha-D-ribose 1-diphosphate + anthranilate</text>
        <dbReference type="Rhea" id="RHEA:11768"/>
        <dbReference type="ChEBI" id="CHEBI:16567"/>
        <dbReference type="ChEBI" id="CHEBI:18277"/>
        <dbReference type="ChEBI" id="CHEBI:33019"/>
        <dbReference type="ChEBI" id="CHEBI:58017"/>
        <dbReference type="EC" id="2.4.2.18"/>
    </reaction>
</comment>
<dbReference type="InterPro" id="IPR000312">
    <property type="entry name" value="Glycosyl_Trfase_fam3"/>
</dbReference>
<protein>
    <recommendedName>
        <fullName evidence="9">Anthranilate phosphoribosyltransferase</fullName>
        <ecNumber evidence="9">2.4.2.18</ecNumber>
    </recommendedName>
</protein>
<comment type="similarity">
    <text evidence="8">In the C-terminal section; belongs to the anthranilate phosphoribosyltransferase family.</text>
</comment>
<feature type="binding site" evidence="9">
    <location>
        <position position="90"/>
    </location>
    <ligand>
        <name>5-phospho-alpha-D-ribose 1-diphosphate</name>
        <dbReference type="ChEBI" id="CHEBI:58017"/>
    </ligand>
</feature>
<dbReference type="InterPro" id="IPR036320">
    <property type="entry name" value="Glycosyl_Trfase_fam3_N_dom_sf"/>
</dbReference>
<dbReference type="SUPFAM" id="SSF47648">
    <property type="entry name" value="Nucleoside phosphorylase/phosphoribosyltransferase N-terminal domain"/>
    <property type="match status" value="1"/>
</dbReference>
<evidence type="ECO:0000256" key="3">
    <source>
        <dbReference type="ARBA" id="ARBA00022676"/>
    </source>
</evidence>
<accession>A0A3R5QWK7</accession>
<dbReference type="InterPro" id="IPR017459">
    <property type="entry name" value="Glycosyl_Trfase_fam3_N_dom"/>
</dbReference>
<feature type="binding site" evidence="9">
    <location>
        <position position="82"/>
    </location>
    <ligand>
        <name>anthranilate</name>
        <dbReference type="ChEBI" id="CHEBI:16567"/>
        <label>1</label>
    </ligand>
</feature>
<feature type="binding site" evidence="9">
    <location>
        <begin position="92"/>
        <end position="95"/>
    </location>
    <ligand>
        <name>5-phospho-alpha-D-ribose 1-diphosphate</name>
        <dbReference type="ChEBI" id="CHEBI:58017"/>
    </ligand>
</feature>
<feature type="binding site" evidence="9">
    <location>
        <position position="113"/>
    </location>
    <ligand>
        <name>anthranilate</name>
        <dbReference type="ChEBI" id="CHEBI:16567"/>
        <label>1</label>
    </ligand>
</feature>
<comment type="pathway">
    <text evidence="1 9">Amino-acid biosynthesis; L-tryptophan biosynthesis; L-tryptophan from chorismate: step 2/5.</text>
</comment>
<feature type="binding site" evidence="9">
    <location>
        <position position="168"/>
    </location>
    <ligand>
        <name>anthranilate</name>
        <dbReference type="ChEBI" id="CHEBI:16567"/>
        <label>2</label>
    </ligand>
</feature>
<feature type="binding site" evidence="9">
    <location>
        <position position="94"/>
    </location>
    <ligand>
        <name>Mg(2+)</name>
        <dbReference type="ChEBI" id="CHEBI:18420"/>
        <label>1</label>
    </ligand>
</feature>
<keyword evidence="6 9" id="KW-0057">Aromatic amino acid biosynthesis</keyword>
<evidence type="ECO:0000256" key="5">
    <source>
        <dbReference type="ARBA" id="ARBA00022822"/>
    </source>
</evidence>
<dbReference type="EMBL" id="CP025746">
    <property type="protein sequence ID" value="QAA33968.1"/>
    <property type="molecule type" value="Genomic_DNA"/>
</dbReference>
<evidence type="ECO:0000256" key="8">
    <source>
        <dbReference type="ARBA" id="ARBA00061188"/>
    </source>
</evidence>
<gene>
    <name evidence="9 12" type="primary">trpD</name>
    <name evidence="12" type="ORF">C1I91_21370</name>
</gene>
<dbReference type="Pfam" id="PF00591">
    <property type="entry name" value="Glycos_transf_3"/>
    <property type="match status" value="1"/>
</dbReference>
<evidence type="ECO:0000259" key="11">
    <source>
        <dbReference type="Pfam" id="PF02885"/>
    </source>
</evidence>
<dbReference type="AlphaFoldDB" id="A0A3R5QWK7"/>
<name>A0A3R5QWK7_9CLOT</name>
<dbReference type="Proteomes" id="UP000286268">
    <property type="component" value="Chromosome"/>
</dbReference>
<feature type="binding site" evidence="9">
    <location>
        <begin position="110"/>
        <end position="118"/>
    </location>
    <ligand>
        <name>5-phospho-alpha-D-ribose 1-diphosphate</name>
        <dbReference type="ChEBI" id="CHEBI:58017"/>
    </ligand>
</feature>
<dbReference type="RefSeq" id="WP_128214688.1">
    <property type="nucleotide sequence ID" value="NZ_CP025746.1"/>
</dbReference>
<evidence type="ECO:0000256" key="7">
    <source>
        <dbReference type="ARBA" id="ARBA00052328"/>
    </source>
</evidence>
<evidence type="ECO:0000313" key="12">
    <source>
        <dbReference type="EMBL" id="QAA33968.1"/>
    </source>
</evidence>
<dbReference type="PANTHER" id="PTHR43285">
    <property type="entry name" value="ANTHRANILATE PHOSPHORIBOSYLTRANSFERASE"/>
    <property type="match status" value="1"/>
</dbReference>
<dbReference type="KEGG" id="cmah:C1I91_21370"/>
<feature type="binding site" evidence="9">
    <location>
        <position position="228"/>
    </location>
    <ligand>
        <name>Mg(2+)</name>
        <dbReference type="ChEBI" id="CHEBI:18420"/>
        <label>2</label>
    </ligand>
</feature>
<dbReference type="InterPro" id="IPR005940">
    <property type="entry name" value="Anthranilate_Pribosyl_Tfrase"/>
</dbReference>
<feature type="binding site" evidence="9">
    <location>
        <position position="227"/>
    </location>
    <ligand>
        <name>Mg(2+)</name>
        <dbReference type="ChEBI" id="CHEBI:18420"/>
        <label>2</label>
    </ligand>
</feature>
<dbReference type="InterPro" id="IPR035902">
    <property type="entry name" value="Nuc_phospho_transferase"/>
</dbReference>
<dbReference type="Gene3D" id="1.20.970.10">
    <property type="entry name" value="Transferase, Pyrimidine Nucleoside Phosphorylase, Chain C"/>
    <property type="match status" value="1"/>
</dbReference>
<dbReference type="SUPFAM" id="SSF52418">
    <property type="entry name" value="Nucleoside phosphorylase/phosphoribosyltransferase catalytic domain"/>
    <property type="match status" value="1"/>
</dbReference>
<dbReference type="PANTHER" id="PTHR43285:SF2">
    <property type="entry name" value="ANTHRANILATE PHOSPHORIBOSYLTRANSFERASE"/>
    <property type="match status" value="1"/>
</dbReference>
<feature type="binding site" evidence="9">
    <location>
        <position position="82"/>
    </location>
    <ligand>
        <name>5-phospho-alpha-D-ribose 1-diphosphate</name>
        <dbReference type="ChEBI" id="CHEBI:58017"/>
    </ligand>
</feature>
<evidence type="ECO:0000256" key="9">
    <source>
        <dbReference type="HAMAP-Rule" id="MF_00211"/>
    </source>
</evidence>
<feature type="binding site" evidence="9">
    <location>
        <position position="228"/>
    </location>
    <ligand>
        <name>Mg(2+)</name>
        <dbReference type="ChEBI" id="CHEBI:18420"/>
        <label>1</label>
    </ligand>
</feature>
<comment type="cofactor">
    <cofactor evidence="9">
        <name>Mg(2+)</name>
        <dbReference type="ChEBI" id="CHEBI:18420"/>
    </cofactor>
    <text evidence="9">Binds 2 magnesium ions per monomer.</text>
</comment>
<dbReference type="Pfam" id="PF02885">
    <property type="entry name" value="Glycos_trans_3N"/>
    <property type="match status" value="1"/>
</dbReference>
<feature type="binding site" evidence="9">
    <location>
        <position position="122"/>
    </location>
    <ligand>
        <name>5-phospho-alpha-D-ribose 1-diphosphate</name>
        <dbReference type="ChEBI" id="CHEBI:58017"/>
    </ligand>
</feature>
<keyword evidence="4 9" id="KW-0808">Transferase</keyword>
<comment type="subunit">
    <text evidence="9">Homodimer.</text>
</comment>
<dbReference type="Gene3D" id="3.40.1030.10">
    <property type="entry name" value="Nucleoside phosphorylase/phosphoribosyltransferase catalytic domain"/>
    <property type="match status" value="1"/>
</dbReference>
<comment type="similarity">
    <text evidence="9">Belongs to the anthranilate phosphoribosyltransferase family.</text>
</comment>
<comment type="caution">
    <text evidence="9">Lacks conserved residue(s) required for the propagation of feature annotation.</text>
</comment>
<feature type="domain" description="Glycosyl transferase family 3 N-terminal" evidence="11">
    <location>
        <begin position="7"/>
        <end position="67"/>
    </location>
</feature>
<dbReference type="GO" id="GO:0004048">
    <property type="term" value="F:anthranilate phosphoribosyltransferase activity"/>
    <property type="evidence" value="ECO:0007669"/>
    <property type="project" value="UniProtKB-UniRule"/>
</dbReference>
<evidence type="ECO:0000259" key="10">
    <source>
        <dbReference type="Pfam" id="PF00591"/>
    </source>
</evidence>
<dbReference type="OrthoDB" id="9806430at2"/>
<keyword evidence="9" id="KW-0460">Magnesium</keyword>
<comment type="function">
    <text evidence="9">Catalyzes the transfer of the phosphoribosyl group of 5-phosphorylribose-1-pyrophosphate (PRPP) to anthranilate to yield N-(5'-phosphoribosyl)-anthranilate (PRA).</text>
</comment>
<keyword evidence="3 9" id="KW-0328">Glycosyltransferase</keyword>
<evidence type="ECO:0000313" key="13">
    <source>
        <dbReference type="Proteomes" id="UP000286268"/>
    </source>
</evidence>